<protein>
    <submittedName>
        <fullName evidence="2">Uncharacterized protein</fullName>
    </submittedName>
</protein>
<reference evidence="3" key="1">
    <citation type="journal article" date="2023" name="Commun. Biol.">
        <title>Genome analysis of Parmales, the sister group of diatoms, reveals the evolutionary specialization of diatoms from phago-mixotrophs to photoautotrophs.</title>
        <authorList>
            <person name="Ban H."/>
            <person name="Sato S."/>
            <person name="Yoshikawa S."/>
            <person name="Yamada K."/>
            <person name="Nakamura Y."/>
            <person name="Ichinomiya M."/>
            <person name="Sato N."/>
            <person name="Blanc-Mathieu R."/>
            <person name="Endo H."/>
            <person name="Kuwata A."/>
            <person name="Ogata H."/>
        </authorList>
    </citation>
    <scope>NUCLEOTIDE SEQUENCE [LARGE SCALE GENOMIC DNA]</scope>
    <source>
        <strain evidence="3">NIES 3700</strain>
    </source>
</reference>
<evidence type="ECO:0000313" key="2">
    <source>
        <dbReference type="EMBL" id="GMI08516.1"/>
    </source>
</evidence>
<dbReference type="EMBL" id="BRXW01000124">
    <property type="protein sequence ID" value="GMI08516.1"/>
    <property type="molecule type" value="Genomic_DNA"/>
</dbReference>
<evidence type="ECO:0000313" key="3">
    <source>
        <dbReference type="Proteomes" id="UP001165122"/>
    </source>
</evidence>
<comment type="caution">
    <text evidence="2">The sequence shown here is derived from an EMBL/GenBank/DDBJ whole genome shotgun (WGS) entry which is preliminary data.</text>
</comment>
<gene>
    <name evidence="2" type="ORF">TrLO_g15967</name>
</gene>
<accession>A0A9W7FA63</accession>
<keyword evidence="3" id="KW-1185">Reference proteome</keyword>
<dbReference type="Proteomes" id="UP001165122">
    <property type="component" value="Unassembled WGS sequence"/>
</dbReference>
<dbReference type="InterPro" id="IPR032675">
    <property type="entry name" value="LRR_dom_sf"/>
</dbReference>
<evidence type="ECO:0000256" key="1">
    <source>
        <dbReference type="SAM" id="MobiDB-lite"/>
    </source>
</evidence>
<dbReference type="Pfam" id="PF13306">
    <property type="entry name" value="LRR_5"/>
    <property type="match status" value="1"/>
</dbReference>
<dbReference type="Gene3D" id="3.80.10.10">
    <property type="entry name" value="Ribonuclease Inhibitor"/>
    <property type="match status" value="1"/>
</dbReference>
<organism evidence="2 3">
    <name type="scientific">Triparma laevis f. longispina</name>
    <dbReference type="NCBI Taxonomy" id="1714387"/>
    <lineage>
        <taxon>Eukaryota</taxon>
        <taxon>Sar</taxon>
        <taxon>Stramenopiles</taxon>
        <taxon>Ochrophyta</taxon>
        <taxon>Bolidophyceae</taxon>
        <taxon>Parmales</taxon>
        <taxon>Triparmaceae</taxon>
        <taxon>Triparma</taxon>
    </lineage>
</organism>
<sequence>MSKSVASETHESHESYKMGGKRGAGDKGDEDEEDIFEGFFRIKFVEFVPVDALMALKSATKAWKAVVEEVIDEGVASHTMMVHDGKDISYKAAETRVEGRELVTRVVFLLNITNVRNHACMFAADLFFVDVPEGVKSIGQASQDCSSLDNVDLLHTNLQEIGACAFYECSEQTSMMIPDSLQTLNGDIFYGCSKLVPSNIDVNDTNAVVTHLESLQN</sequence>
<proteinExistence type="predicted"/>
<feature type="region of interest" description="Disordered" evidence="1">
    <location>
        <begin position="1"/>
        <end position="30"/>
    </location>
</feature>
<name>A0A9W7FA63_9STRA</name>
<dbReference type="AlphaFoldDB" id="A0A9W7FA63"/>
<dbReference type="InterPro" id="IPR026906">
    <property type="entry name" value="LRR_5"/>
</dbReference>